<evidence type="ECO:0000313" key="1">
    <source>
        <dbReference type="EMBL" id="KAJ7394880.1"/>
    </source>
</evidence>
<organism evidence="1 2">
    <name type="scientific">Desmophyllum pertusum</name>
    <dbReference type="NCBI Taxonomy" id="174260"/>
    <lineage>
        <taxon>Eukaryota</taxon>
        <taxon>Metazoa</taxon>
        <taxon>Cnidaria</taxon>
        <taxon>Anthozoa</taxon>
        <taxon>Hexacorallia</taxon>
        <taxon>Scleractinia</taxon>
        <taxon>Caryophylliina</taxon>
        <taxon>Caryophylliidae</taxon>
        <taxon>Desmophyllum</taxon>
    </lineage>
</organism>
<dbReference type="PANTHER" id="PTHR47018">
    <property type="entry name" value="CXC DOMAIN-CONTAINING PROTEIN-RELATED"/>
    <property type="match status" value="1"/>
</dbReference>
<reference evidence="1" key="1">
    <citation type="submission" date="2023-01" db="EMBL/GenBank/DDBJ databases">
        <title>Genome assembly of the deep-sea coral Lophelia pertusa.</title>
        <authorList>
            <person name="Herrera S."/>
            <person name="Cordes E."/>
        </authorList>
    </citation>
    <scope>NUCLEOTIDE SEQUENCE</scope>
    <source>
        <strain evidence="1">USNM1676648</strain>
        <tissue evidence="1">Polyp</tissue>
    </source>
</reference>
<dbReference type="Proteomes" id="UP001163046">
    <property type="component" value="Unassembled WGS sequence"/>
</dbReference>
<keyword evidence="2" id="KW-1185">Reference proteome</keyword>
<proteinExistence type="predicted"/>
<evidence type="ECO:0000313" key="2">
    <source>
        <dbReference type="Proteomes" id="UP001163046"/>
    </source>
</evidence>
<gene>
    <name evidence="1" type="ORF">OS493_000715</name>
</gene>
<name>A0A9X0A8D8_9CNID</name>
<dbReference type="OrthoDB" id="5984884at2759"/>
<sequence>MPDNIKNDLCDQPAVGKMLLESFVSERIKTGKINIWASMKKRKLSTWKTNAKKIKVVVKEQMVELRENRSLFARLFMSALMKILEKLQPTPVSQRTATEWVRPLKVAIVDGIADLQALAKPDWVKNCGQLAAHFIATIDQKYDVAMTLKQSTREKRQGGQAPIYYRITDSTNITKVTMKKLLSHSKTKMELTTYLADKAIEHFSRQNGSRFIVAWASKCKATHKYLGNLQSNQEEADTKILLHAVDATSDGATEIQNSIPPIQMSMVLALRCCYPELCGQYVSFVTGTGANRRTQSSWDPIVRSSSVTNKGLQSLPALPLAISGADVTGSLSGLCEDPVLAGIL</sequence>
<dbReference type="PANTHER" id="PTHR47018:SF3">
    <property type="entry name" value="MYCBP-ASSOCIATED PROTEIN"/>
    <property type="match status" value="1"/>
</dbReference>
<accession>A0A9X0A8D8</accession>
<dbReference type="AlphaFoldDB" id="A0A9X0A8D8"/>
<protein>
    <submittedName>
        <fullName evidence="1">Uncharacterized protein</fullName>
    </submittedName>
</protein>
<comment type="caution">
    <text evidence="1">The sequence shown here is derived from an EMBL/GenBank/DDBJ whole genome shotgun (WGS) entry which is preliminary data.</text>
</comment>
<dbReference type="EMBL" id="MU825396">
    <property type="protein sequence ID" value="KAJ7394880.1"/>
    <property type="molecule type" value="Genomic_DNA"/>
</dbReference>